<feature type="region of interest" description="Disordered" evidence="1">
    <location>
        <begin position="1"/>
        <end position="51"/>
    </location>
</feature>
<protein>
    <submittedName>
        <fullName evidence="2">Uncharacterized protein</fullName>
    </submittedName>
</protein>
<name>A0ABU0SFX1_9ACTN</name>
<dbReference type="Proteomes" id="UP001230328">
    <property type="component" value="Unassembled WGS sequence"/>
</dbReference>
<evidence type="ECO:0000313" key="3">
    <source>
        <dbReference type="Proteomes" id="UP001230328"/>
    </source>
</evidence>
<organism evidence="2 3">
    <name type="scientific">Streptomyces umbrinus</name>
    <dbReference type="NCBI Taxonomy" id="67370"/>
    <lineage>
        <taxon>Bacteria</taxon>
        <taxon>Bacillati</taxon>
        <taxon>Actinomycetota</taxon>
        <taxon>Actinomycetes</taxon>
        <taxon>Kitasatosporales</taxon>
        <taxon>Streptomycetaceae</taxon>
        <taxon>Streptomyces</taxon>
        <taxon>Streptomyces phaeochromogenes group</taxon>
    </lineage>
</organism>
<evidence type="ECO:0000313" key="2">
    <source>
        <dbReference type="EMBL" id="MDQ1022457.1"/>
    </source>
</evidence>
<evidence type="ECO:0000256" key="1">
    <source>
        <dbReference type="SAM" id="MobiDB-lite"/>
    </source>
</evidence>
<reference evidence="2 3" key="1">
    <citation type="submission" date="2023-07" db="EMBL/GenBank/DDBJ databases">
        <title>Comparative genomics of wheat-associated soil bacteria to identify genetic determinants of phenazine resistance.</title>
        <authorList>
            <person name="Mouncey N."/>
        </authorList>
    </citation>
    <scope>NUCLEOTIDE SEQUENCE [LARGE SCALE GENOMIC DNA]</scope>
    <source>
        <strain evidence="2 3">V2I4</strain>
    </source>
</reference>
<proteinExistence type="predicted"/>
<accession>A0ABU0SFX1</accession>
<dbReference type="EMBL" id="JAUSZI010000001">
    <property type="protein sequence ID" value="MDQ1022457.1"/>
    <property type="molecule type" value="Genomic_DNA"/>
</dbReference>
<comment type="caution">
    <text evidence="2">The sequence shown here is derived from an EMBL/GenBank/DDBJ whole genome shotgun (WGS) entry which is preliminary data.</text>
</comment>
<keyword evidence="3" id="KW-1185">Reference proteome</keyword>
<feature type="compositionally biased region" description="Basic and acidic residues" evidence="1">
    <location>
        <begin position="31"/>
        <end position="44"/>
    </location>
</feature>
<feature type="compositionally biased region" description="Basic and acidic residues" evidence="1">
    <location>
        <begin position="1"/>
        <end position="23"/>
    </location>
</feature>
<gene>
    <name evidence="2" type="ORF">QF035_000039</name>
</gene>
<sequence>MASTPMDRESADRIGDAAARDPESPTAVSGFDERADAAAERNEPDDWDDDD</sequence>
<dbReference type="RefSeq" id="WP_307517313.1">
    <property type="nucleotide sequence ID" value="NZ_JAUSZI010000001.1"/>
</dbReference>